<feature type="transmembrane region" description="Helical" evidence="6">
    <location>
        <begin position="623"/>
        <end position="641"/>
    </location>
</feature>
<feature type="transmembrane region" description="Helical" evidence="6">
    <location>
        <begin position="315"/>
        <end position="337"/>
    </location>
</feature>
<proteinExistence type="predicted"/>
<dbReference type="SUPFAM" id="SSF82866">
    <property type="entry name" value="Multidrug efflux transporter AcrB transmembrane domain"/>
    <property type="match status" value="2"/>
</dbReference>
<evidence type="ECO:0000313" key="9">
    <source>
        <dbReference type="Proteomes" id="UP000826709"/>
    </source>
</evidence>
<evidence type="ECO:0000256" key="5">
    <source>
        <dbReference type="ARBA" id="ARBA00023136"/>
    </source>
</evidence>
<dbReference type="Pfam" id="PF03176">
    <property type="entry name" value="MMPL"/>
    <property type="match status" value="2"/>
</dbReference>
<feature type="transmembrane region" description="Helical" evidence="6">
    <location>
        <begin position="718"/>
        <end position="747"/>
    </location>
</feature>
<dbReference type="AlphaFoldDB" id="A0A8G1A0Y0"/>
<name>A0A8G1A0Y0_9EURY</name>
<feature type="transmembrane region" description="Helical" evidence="6">
    <location>
        <begin position="408"/>
        <end position="428"/>
    </location>
</feature>
<dbReference type="PROSITE" id="PS50156">
    <property type="entry name" value="SSD"/>
    <property type="match status" value="2"/>
</dbReference>
<evidence type="ECO:0000256" key="3">
    <source>
        <dbReference type="ARBA" id="ARBA00022692"/>
    </source>
</evidence>
<evidence type="ECO:0000313" key="8">
    <source>
        <dbReference type="EMBL" id="QYZ78401.1"/>
    </source>
</evidence>
<dbReference type="PANTHER" id="PTHR33406:SF13">
    <property type="entry name" value="MEMBRANE PROTEIN YDFJ"/>
    <property type="match status" value="1"/>
</dbReference>
<dbReference type="GO" id="GO:0005886">
    <property type="term" value="C:plasma membrane"/>
    <property type="evidence" value="ECO:0007669"/>
    <property type="project" value="UniProtKB-SubCell"/>
</dbReference>
<protein>
    <submittedName>
        <fullName evidence="8">RND family transporter</fullName>
    </submittedName>
</protein>
<dbReference type="KEGG" id="mfk:E2N92_02610"/>
<evidence type="ECO:0000256" key="4">
    <source>
        <dbReference type="ARBA" id="ARBA00022989"/>
    </source>
</evidence>
<keyword evidence="2" id="KW-1003">Cell membrane</keyword>
<reference evidence="8" key="1">
    <citation type="journal article" date="2005" name="Int. J. Syst. Evol. Microbiol.">
        <title>Methanofollis formosanus sp. nov., isolated from a fish pond.</title>
        <authorList>
            <person name="Wu S.Y."/>
            <person name="Chen S.C."/>
            <person name="Lai M.C."/>
        </authorList>
    </citation>
    <scope>NUCLEOTIDE SEQUENCE</scope>
    <source>
        <strain evidence="8">ML15</strain>
    </source>
</reference>
<dbReference type="InterPro" id="IPR000731">
    <property type="entry name" value="SSD"/>
</dbReference>
<keyword evidence="3 6" id="KW-0812">Transmembrane</keyword>
<dbReference type="NCBIfam" id="TIGR00921">
    <property type="entry name" value="2A067"/>
    <property type="match status" value="1"/>
</dbReference>
<dbReference type="EMBL" id="CP037968">
    <property type="protein sequence ID" value="QYZ78401.1"/>
    <property type="molecule type" value="Genomic_DNA"/>
</dbReference>
<feature type="transmembrane region" description="Helical" evidence="6">
    <location>
        <begin position="248"/>
        <end position="268"/>
    </location>
</feature>
<evidence type="ECO:0000259" key="7">
    <source>
        <dbReference type="PROSITE" id="PS50156"/>
    </source>
</evidence>
<feature type="transmembrane region" description="Helical" evidence="6">
    <location>
        <begin position="218"/>
        <end position="241"/>
    </location>
</feature>
<sequence length="770" mass="82149">MFFERVASVLVGYPRQVALALLFLFLLGLVGMTGVSMETGSDTYLDKSTREGVLYDSYTERFLSDSAVLLVKCDDPLDPEFLGFLDRLETEVREVRHVESVEALPDVLKALNHGRLPASRAEALPDVLKALNHGRLPASRAEAEMLLGHLPPDLRAQLLPSNILTLVLVDVEQGVSTDVSRGVLHSVQAVIESESPPPGVSIEVTGNTAFDEQMEDELTASLAVLIAAAMGLMAITLAVLFSSMSHRLLPALLVAVGMILTFGVMGFTGINLNIGVVAAFPVLLGLGIDYAIQFQARLDEECRRSPLPEAVRTTLVRTGPAVLVAMAATGMGFIAMFISPVPMVKSFGIVSLIGIACCYGVTLLGLPAYALLRDYRPKPAAAGRGVEMKERYDSLLSRTAGRIAKHPVPVLLVAALVAYGGVVVDSSIPIDTNQNTFVPPEMPTKLSLNEVTGLVGSVRPLPLLLQGEGVDDYETVVWMDRFGDYELSRHAELTGVTSAATLIKKYNGGVLPTDQAGIDAALARVPDDELKGYLSGHTAGVIDFATIDMQMGAQDRVKKEVMADVGWMRPPPGIEVDPTGDYDMFTSLIANIATSKEQMTYLGFALIFAYLVLVYRKRYAISPIIPLVCIVGWNAVGMLLMGINYTPMTACLGSMTIGVASEYTILMMERYGEEIREHGDPQRAIREGVQKVGTAVTVSALVTACGFSALVLSNFQIIANFGITTVIAVGFSLVGAIIIMPAALAIVGGGKKELEAGTDQGDPASSPGGV</sequence>
<keyword evidence="4 6" id="KW-1133">Transmembrane helix</keyword>
<feature type="domain" description="SSD" evidence="7">
    <location>
        <begin position="251"/>
        <end position="372"/>
    </location>
</feature>
<feature type="transmembrane region" description="Helical" evidence="6">
    <location>
        <begin position="274"/>
        <end position="294"/>
    </location>
</feature>
<dbReference type="OrthoDB" id="42357at2157"/>
<dbReference type="RefSeq" id="WP_220682153.1">
    <property type="nucleotide sequence ID" value="NZ_CP037968.1"/>
</dbReference>
<evidence type="ECO:0000256" key="2">
    <source>
        <dbReference type="ARBA" id="ARBA00022475"/>
    </source>
</evidence>
<dbReference type="Proteomes" id="UP000826709">
    <property type="component" value="Chromosome"/>
</dbReference>
<dbReference type="Gene3D" id="1.20.1640.10">
    <property type="entry name" value="Multidrug efflux transporter AcrB transmembrane domain"/>
    <property type="match status" value="2"/>
</dbReference>
<keyword evidence="5 6" id="KW-0472">Membrane</keyword>
<gene>
    <name evidence="8" type="ORF">E2N92_02610</name>
</gene>
<accession>A0A8G1A0Y0</accession>
<feature type="transmembrane region" description="Helical" evidence="6">
    <location>
        <begin position="599"/>
        <end position="616"/>
    </location>
</feature>
<dbReference type="PANTHER" id="PTHR33406">
    <property type="entry name" value="MEMBRANE PROTEIN MJ1562-RELATED"/>
    <property type="match status" value="1"/>
</dbReference>
<evidence type="ECO:0000256" key="6">
    <source>
        <dbReference type="SAM" id="Phobius"/>
    </source>
</evidence>
<feature type="transmembrane region" description="Helical" evidence="6">
    <location>
        <begin position="692"/>
        <end position="712"/>
    </location>
</feature>
<evidence type="ECO:0000256" key="1">
    <source>
        <dbReference type="ARBA" id="ARBA00004651"/>
    </source>
</evidence>
<feature type="transmembrane region" description="Helical" evidence="6">
    <location>
        <begin position="349"/>
        <end position="372"/>
    </location>
</feature>
<comment type="subcellular location">
    <subcellularLocation>
        <location evidence="1">Cell membrane</location>
        <topology evidence="1">Multi-pass membrane protein</topology>
    </subcellularLocation>
</comment>
<organism evidence="8 9">
    <name type="scientific">Methanofollis formosanus</name>
    <dbReference type="NCBI Taxonomy" id="299308"/>
    <lineage>
        <taxon>Archaea</taxon>
        <taxon>Methanobacteriati</taxon>
        <taxon>Methanobacteriota</taxon>
        <taxon>Stenosarchaea group</taxon>
        <taxon>Methanomicrobia</taxon>
        <taxon>Methanomicrobiales</taxon>
        <taxon>Methanomicrobiaceae</taxon>
        <taxon>Methanofollis</taxon>
    </lineage>
</organism>
<keyword evidence="9" id="KW-1185">Reference proteome</keyword>
<dbReference type="InterPro" id="IPR050545">
    <property type="entry name" value="Mycobact_MmpL"/>
</dbReference>
<feature type="domain" description="SSD" evidence="7">
    <location>
        <begin position="640"/>
        <end position="746"/>
    </location>
</feature>
<reference evidence="8" key="2">
    <citation type="submission" date="2019-03" db="EMBL/GenBank/DDBJ databases">
        <authorList>
            <person name="Chen S.-C."/>
            <person name="Wu S.-Y."/>
            <person name="Lai M.-C."/>
        </authorList>
    </citation>
    <scope>NUCLEOTIDE SEQUENCE</scope>
    <source>
        <strain evidence="8">ML15</strain>
    </source>
</reference>
<dbReference type="InterPro" id="IPR004869">
    <property type="entry name" value="MMPL_dom"/>
</dbReference>